<dbReference type="EMBL" id="CP041046">
    <property type="protein sequence ID" value="QDE40868.1"/>
    <property type="molecule type" value="Genomic_DNA"/>
</dbReference>
<dbReference type="NCBIfam" id="TIGR00229">
    <property type="entry name" value="sensory_box"/>
    <property type="match status" value="2"/>
</dbReference>
<dbReference type="EC" id="3.1.4.52" evidence="1"/>
<accession>A0A4Y5Z9S9</accession>
<feature type="transmembrane region" description="Helical" evidence="3">
    <location>
        <begin position="20"/>
        <end position="38"/>
    </location>
</feature>
<evidence type="ECO:0000313" key="9">
    <source>
        <dbReference type="Proteomes" id="UP000316093"/>
    </source>
</evidence>
<dbReference type="CDD" id="cd00130">
    <property type="entry name" value="PAS"/>
    <property type="match status" value="2"/>
</dbReference>
<dbReference type="InterPro" id="IPR001633">
    <property type="entry name" value="EAL_dom"/>
</dbReference>
<evidence type="ECO:0000256" key="3">
    <source>
        <dbReference type="SAM" id="Phobius"/>
    </source>
</evidence>
<dbReference type="InterPro" id="IPR052155">
    <property type="entry name" value="Biofilm_reg_signaling"/>
</dbReference>
<dbReference type="InterPro" id="IPR013656">
    <property type="entry name" value="PAS_4"/>
</dbReference>
<keyword evidence="9" id="KW-1185">Reference proteome</keyword>
<feature type="transmembrane region" description="Helical" evidence="3">
    <location>
        <begin position="206"/>
        <end position="227"/>
    </location>
</feature>
<evidence type="ECO:0000256" key="2">
    <source>
        <dbReference type="ARBA" id="ARBA00022636"/>
    </source>
</evidence>
<dbReference type="OrthoDB" id="197861at2"/>
<name>A0A4Y5Z9S9_9GAMM</name>
<gene>
    <name evidence="8" type="ORF">FIV34_17455</name>
</gene>
<dbReference type="InterPro" id="IPR000160">
    <property type="entry name" value="GGDEF_dom"/>
</dbReference>
<dbReference type="PROSITE" id="PS50113">
    <property type="entry name" value="PAC"/>
    <property type="match status" value="1"/>
</dbReference>
<evidence type="ECO:0000259" key="4">
    <source>
        <dbReference type="PROSITE" id="PS50112"/>
    </source>
</evidence>
<sequence length="914" mass="100161">MHRVEATHLQPLTRRLRPLAYALVAGAVVVLALTWVAVQTQVTLAGFLNGESLWSKAQKQSVIDLDAYAAHGRPADLESFRSNFTVLMADRWARDAIASGDYEQREVEDAFARGGVIPEAIPGMVFIFAHFSAMPYVREAVAEWRSVDTSLAELEDTGDRLEHAYQTGTMDAAAIDREREHIAELNRYIEPRAKAFSLDIANGASWLGRVLFFTVTAVALLAALLWVRFARRILAGIRGTEERYSLLFDSAADAIFMVDEATGAILDANHRAAAWVGCERHDLIGLPLSRLFLEGSAHSGVGLLRSSDGTTRPVETQSSLVVWGQQQVCQAIVRDISDRVAMEQERKIAAEALASIAEGVIIADADRRVTTANAAHQKLTGIPLHTLRNNRLDATRTLPDGRPLPQSLWDEIAAGDNWLGEVESRRADGSVYAELMSISSIRGQDGRPQHYVAVVSDITTRKADRQRLQHMATHDPLTGLVTRSEFERRCAEAITRAAHARGAAAVLFLDLDAFKVVNDSYSHATGDALLMRVAERIRALLSPNDVAGRIGGDEFTVLLSDLRSREEALVVAEALLSAMARPFDLGDYELFVSASIGIAGYPLDGNDAVTLIANADAAMYVAKMEERNALRFYTPKMHADARRRLKLASELRQALQRQEFHLVYQPSVEMKTGRIVAVEALIRWQHPERGLVPPDEFIPIAESLGLIRQIDQWVLQRACEQLRLWDDARLPSLRMAVNVSAGSFSHPDFLASVGQALLASGVSPKRLLVELTESAILRMGEDTERAMLALHNLGVAVAIDDFGTGYSSLAYLKLPAVAYLKIDRSFVTGLPASGNDVAITEAMVAIARSLGLHTIAEGIETESQHEFLLKAGCQEGQGYLYSRPVSPEDIARLLAPRPGASVTKRLSVVPPHRA</sequence>
<dbReference type="Gene3D" id="3.30.450.20">
    <property type="entry name" value="PAS domain"/>
    <property type="match status" value="2"/>
</dbReference>
<dbReference type="PANTHER" id="PTHR44757">
    <property type="entry name" value="DIGUANYLATE CYCLASE DGCP"/>
    <property type="match status" value="1"/>
</dbReference>
<dbReference type="Pfam" id="PF00990">
    <property type="entry name" value="GGDEF"/>
    <property type="match status" value="1"/>
</dbReference>
<dbReference type="Pfam" id="PF08448">
    <property type="entry name" value="PAS_4"/>
    <property type="match status" value="1"/>
</dbReference>
<dbReference type="CDD" id="cd01949">
    <property type="entry name" value="GGDEF"/>
    <property type="match status" value="1"/>
</dbReference>
<dbReference type="InterPro" id="IPR000014">
    <property type="entry name" value="PAS"/>
</dbReference>
<dbReference type="InterPro" id="IPR035919">
    <property type="entry name" value="EAL_sf"/>
</dbReference>
<feature type="domain" description="PAS" evidence="4">
    <location>
        <begin position="240"/>
        <end position="285"/>
    </location>
</feature>
<dbReference type="SMART" id="SM00086">
    <property type="entry name" value="PAC"/>
    <property type="match status" value="2"/>
</dbReference>
<evidence type="ECO:0000259" key="6">
    <source>
        <dbReference type="PROSITE" id="PS50883"/>
    </source>
</evidence>
<dbReference type="PROSITE" id="PS50112">
    <property type="entry name" value="PAS"/>
    <property type="match status" value="1"/>
</dbReference>
<dbReference type="SMART" id="SM00267">
    <property type="entry name" value="GGDEF"/>
    <property type="match status" value="1"/>
</dbReference>
<protein>
    <recommendedName>
        <fullName evidence="1">cyclic-guanylate-specific phosphodiesterase</fullName>
        <ecNumber evidence="1">3.1.4.52</ecNumber>
    </recommendedName>
</protein>
<feature type="domain" description="GGDEF" evidence="7">
    <location>
        <begin position="502"/>
        <end position="635"/>
    </location>
</feature>
<dbReference type="Proteomes" id="UP000316093">
    <property type="component" value="Chromosome"/>
</dbReference>
<evidence type="ECO:0000259" key="5">
    <source>
        <dbReference type="PROSITE" id="PS50113"/>
    </source>
</evidence>
<dbReference type="SUPFAM" id="SSF141868">
    <property type="entry name" value="EAL domain-like"/>
    <property type="match status" value="1"/>
</dbReference>
<keyword evidence="3" id="KW-0812">Transmembrane</keyword>
<dbReference type="GO" id="GO:0071111">
    <property type="term" value="F:cyclic-guanylate-specific phosphodiesterase activity"/>
    <property type="evidence" value="ECO:0007669"/>
    <property type="project" value="UniProtKB-EC"/>
</dbReference>
<dbReference type="Gene3D" id="3.30.70.270">
    <property type="match status" value="1"/>
</dbReference>
<keyword evidence="3" id="KW-0472">Membrane</keyword>
<dbReference type="InterPro" id="IPR001610">
    <property type="entry name" value="PAC"/>
</dbReference>
<dbReference type="FunFam" id="3.20.20.450:FF:000001">
    <property type="entry name" value="Cyclic di-GMP phosphodiesterase yahA"/>
    <property type="match status" value="1"/>
</dbReference>
<keyword evidence="2" id="KW-0973">c-di-GMP</keyword>
<dbReference type="InterPro" id="IPR043128">
    <property type="entry name" value="Rev_trsase/Diguanyl_cyclase"/>
</dbReference>
<dbReference type="SMART" id="SM00052">
    <property type="entry name" value="EAL"/>
    <property type="match status" value="1"/>
</dbReference>
<feature type="domain" description="PAC" evidence="5">
    <location>
        <begin position="418"/>
        <end position="470"/>
    </location>
</feature>
<dbReference type="CDD" id="cd01948">
    <property type="entry name" value="EAL"/>
    <property type="match status" value="1"/>
</dbReference>
<evidence type="ECO:0000259" key="7">
    <source>
        <dbReference type="PROSITE" id="PS50887"/>
    </source>
</evidence>
<evidence type="ECO:0000313" key="8">
    <source>
        <dbReference type="EMBL" id="QDE40868.1"/>
    </source>
</evidence>
<dbReference type="NCBIfam" id="TIGR00254">
    <property type="entry name" value="GGDEF"/>
    <property type="match status" value="1"/>
</dbReference>
<dbReference type="InterPro" id="IPR000700">
    <property type="entry name" value="PAS-assoc_C"/>
</dbReference>
<dbReference type="SMART" id="SM00091">
    <property type="entry name" value="PAS"/>
    <property type="match status" value="2"/>
</dbReference>
<dbReference type="RefSeq" id="WP_139984793.1">
    <property type="nucleotide sequence ID" value="NZ_CP041046.1"/>
</dbReference>
<dbReference type="PROSITE" id="PS50883">
    <property type="entry name" value="EAL"/>
    <property type="match status" value="1"/>
</dbReference>
<proteinExistence type="predicted"/>
<dbReference type="KEGG" id="lpy:FIV34_17455"/>
<organism evidence="8 9">
    <name type="scientific">Luteibacter pinisoli</name>
    <dbReference type="NCBI Taxonomy" id="2589080"/>
    <lineage>
        <taxon>Bacteria</taxon>
        <taxon>Pseudomonadati</taxon>
        <taxon>Pseudomonadota</taxon>
        <taxon>Gammaproteobacteria</taxon>
        <taxon>Lysobacterales</taxon>
        <taxon>Rhodanobacteraceae</taxon>
        <taxon>Luteibacter</taxon>
    </lineage>
</organism>
<dbReference type="Gene3D" id="3.20.20.450">
    <property type="entry name" value="EAL domain"/>
    <property type="match status" value="1"/>
</dbReference>
<dbReference type="InterPro" id="IPR035965">
    <property type="entry name" value="PAS-like_dom_sf"/>
</dbReference>
<dbReference type="AlphaFoldDB" id="A0A4Y5Z9S9"/>
<dbReference type="Pfam" id="PF00563">
    <property type="entry name" value="EAL"/>
    <property type="match status" value="1"/>
</dbReference>
<dbReference type="SUPFAM" id="SSF55785">
    <property type="entry name" value="PYP-like sensor domain (PAS domain)"/>
    <property type="match status" value="2"/>
</dbReference>
<reference evidence="8 9" key="1">
    <citation type="submission" date="2019-06" db="EMBL/GenBank/DDBJ databases">
        <title>A complete genome sequence for Luteibacter pinisoli MAH-14.</title>
        <authorList>
            <person name="Baltrus D.A."/>
        </authorList>
    </citation>
    <scope>NUCLEOTIDE SEQUENCE [LARGE SCALE GENOMIC DNA]</scope>
    <source>
        <strain evidence="8 9">MAH-14</strain>
    </source>
</reference>
<dbReference type="SUPFAM" id="SSF55073">
    <property type="entry name" value="Nucleotide cyclase"/>
    <property type="match status" value="1"/>
</dbReference>
<dbReference type="Pfam" id="PF13188">
    <property type="entry name" value="PAS_8"/>
    <property type="match status" value="1"/>
</dbReference>
<dbReference type="InterPro" id="IPR029787">
    <property type="entry name" value="Nucleotide_cyclase"/>
</dbReference>
<dbReference type="PANTHER" id="PTHR44757:SF2">
    <property type="entry name" value="BIOFILM ARCHITECTURE MAINTENANCE PROTEIN MBAA"/>
    <property type="match status" value="1"/>
</dbReference>
<keyword evidence="3" id="KW-1133">Transmembrane helix</keyword>
<feature type="domain" description="EAL" evidence="6">
    <location>
        <begin position="644"/>
        <end position="898"/>
    </location>
</feature>
<dbReference type="PROSITE" id="PS50887">
    <property type="entry name" value="GGDEF"/>
    <property type="match status" value="1"/>
</dbReference>
<evidence type="ECO:0000256" key="1">
    <source>
        <dbReference type="ARBA" id="ARBA00012282"/>
    </source>
</evidence>